<dbReference type="AlphaFoldDB" id="A0AAD5WYH6"/>
<evidence type="ECO:0000256" key="4">
    <source>
        <dbReference type="PROSITE-ProRule" id="PRU00221"/>
    </source>
</evidence>
<dbReference type="InterPro" id="IPR051242">
    <property type="entry name" value="WD-EF-hand_domain"/>
</dbReference>
<dbReference type="InterPro" id="IPR011992">
    <property type="entry name" value="EF-hand-dom_pair"/>
</dbReference>
<gene>
    <name evidence="7" type="primary">WDR95_1</name>
    <name evidence="7" type="ORF">HK097_001116</name>
</gene>
<evidence type="ECO:0000256" key="5">
    <source>
        <dbReference type="SAM" id="MobiDB-lite"/>
    </source>
</evidence>
<keyword evidence="8" id="KW-1185">Reference proteome</keyword>
<keyword evidence="2" id="KW-0677">Repeat</keyword>
<name>A0AAD5WYH6_9FUNG</name>
<feature type="domain" description="EF-hand" evidence="6">
    <location>
        <begin position="86"/>
        <end position="121"/>
    </location>
</feature>
<proteinExistence type="predicted"/>
<dbReference type="Proteomes" id="UP001212841">
    <property type="component" value="Unassembled WGS sequence"/>
</dbReference>
<dbReference type="SUPFAM" id="SSF50978">
    <property type="entry name" value="WD40 repeat-like"/>
    <property type="match status" value="1"/>
</dbReference>
<dbReference type="Pfam" id="PF13499">
    <property type="entry name" value="EF-hand_7"/>
    <property type="match status" value="1"/>
</dbReference>
<protein>
    <submittedName>
        <fullName evidence="7">WD40 repeat domain 95</fullName>
    </submittedName>
</protein>
<dbReference type="SMART" id="SM00320">
    <property type="entry name" value="WD40"/>
    <property type="match status" value="4"/>
</dbReference>
<dbReference type="PANTHER" id="PTHR44324:SF4">
    <property type="entry name" value="WD40 REPEAT DOMAIN 95"/>
    <property type="match status" value="1"/>
</dbReference>
<feature type="domain" description="EF-hand" evidence="6">
    <location>
        <begin position="123"/>
        <end position="158"/>
    </location>
</feature>
<evidence type="ECO:0000313" key="7">
    <source>
        <dbReference type="EMBL" id="KAJ3045801.1"/>
    </source>
</evidence>
<dbReference type="GO" id="GO:0005509">
    <property type="term" value="F:calcium ion binding"/>
    <property type="evidence" value="ECO:0007669"/>
    <property type="project" value="InterPro"/>
</dbReference>
<organism evidence="7 8">
    <name type="scientific">Rhizophlyctis rosea</name>
    <dbReference type="NCBI Taxonomy" id="64517"/>
    <lineage>
        <taxon>Eukaryota</taxon>
        <taxon>Fungi</taxon>
        <taxon>Fungi incertae sedis</taxon>
        <taxon>Chytridiomycota</taxon>
        <taxon>Chytridiomycota incertae sedis</taxon>
        <taxon>Chytridiomycetes</taxon>
        <taxon>Rhizophlyctidales</taxon>
        <taxon>Rhizophlyctidaceae</taxon>
        <taxon>Rhizophlyctis</taxon>
    </lineage>
</organism>
<evidence type="ECO:0000313" key="8">
    <source>
        <dbReference type="Proteomes" id="UP001212841"/>
    </source>
</evidence>
<dbReference type="InterPro" id="IPR019775">
    <property type="entry name" value="WD40_repeat_CS"/>
</dbReference>
<dbReference type="InterPro" id="IPR001680">
    <property type="entry name" value="WD40_rpt"/>
</dbReference>
<dbReference type="PROSITE" id="PS50222">
    <property type="entry name" value="EF_HAND_2"/>
    <property type="match status" value="2"/>
</dbReference>
<dbReference type="InterPro" id="IPR002048">
    <property type="entry name" value="EF_hand_dom"/>
</dbReference>
<dbReference type="SUPFAM" id="SSF47473">
    <property type="entry name" value="EF-hand"/>
    <property type="match status" value="1"/>
</dbReference>
<accession>A0AAD5WYH6</accession>
<feature type="repeat" description="WD" evidence="4">
    <location>
        <begin position="431"/>
        <end position="444"/>
    </location>
</feature>
<dbReference type="PROSITE" id="PS00018">
    <property type="entry name" value="EF_HAND_1"/>
    <property type="match status" value="1"/>
</dbReference>
<feature type="compositionally biased region" description="Polar residues" evidence="5">
    <location>
        <begin position="1"/>
        <end position="20"/>
    </location>
</feature>
<comment type="caution">
    <text evidence="7">The sequence shown here is derived from an EMBL/GenBank/DDBJ whole genome shotgun (WGS) entry which is preliminary data.</text>
</comment>
<keyword evidence="3" id="KW-0106">Calcium</keyword>
<dbReference type="InterPro" id="IPR015943">
    <property type="entry name" value="WD40/YVTN_repeat-like_dom_sf"/>
</dbReference>
<feature type="non-terminal residue" evidence="7">
    <location>
        <position position="1"/>
    </location>
</feature>
<dbReference type="EMBL" id="JADGJD010001213">
    <property type="protein sequence ID" value="KAJ3045801.1"/>
    <property type="molecule type" value="Genomic_DNA"/>
</dbReference>
<dbReference type="PROSITE" id="PS50082">
    <property type="entry name" value="WD_REPEATS_2"/>
    <property type="match status" value="2"/>
</dbReference>
<dbReference type="InterPro" id="IPR018247">
    <property type="entry name" value="EF_Hand_1_Ca_BS"/>
</dbReference>
<dbReference type="Gene3D" id="1.10.238.10">
    <property type="entry name" value="EF-hand"/>
    <property type="match status" value="1"/>
</dbReference>
<evidence type="ECO:0000259" key="6">
    <source>
        <dbReference type="PROSITE" id="PS50222"/>
    </source>
</evidence>
<dbReference type="Pfam" id="PF00400">
    <property type="entry name" value="WD40"/>
    <property type="match status" value="3"/>
</dbReference>
<keyword evidence="1 4" id="KW-0853">WD repeat</keyword>
<evidence type="ECO:0000256" key="2">
    <source>
        <dbReference type="ARBA" id="ARBA00022737"/>
    </source>
</evidence>
<feature type="repeat" description="WD" evidence="4">
    <location>
        <begin position="455"/>
        <end position="496"/>
    </location>
</feature>
<dbReference type="PROSITE" id="PS50294">
    <property type="entry name" value="WD_REPEATS_REGION"/>
    <property type="match status" value="1"/>
</dbReference>
<dbReference type="InterPro" id="IPR036322">
    <property type="entry name" value="WD40_repeat_dom_sf"/>
</dbReference>
<evidence type="ECO:0000256" key="1">
    <source>
        <dbReference type="ARBA" id="ARBA00022574"/>
    </source>
</evidence>
<evidence type="ECO:0000256" key="3">
    <source>
        <dbReference type="ARBA" id="ARBA00022837"/>
    </source>
</evidence>
<feature type="region of interest" description="Disordered" evidence="5">
    <location>
        <begin position="1"/>
        <end position="25"/>
    </location>
</feature>
<dbReference type="Gene3D" id="2.130.10.10">
    <property type="entry name" value="YVTN repeat-like/Quinoprotein amine dehydrogenase"/>
    <property type="match status" value="2"/>
</dbReference>
<reference evidence="7" key="1">
    <citation type="submission" date="2020-05" db="EMBL/GenBank/DDBJ databases">
        <title>Phylogenomic resolution of chytrid fungi.</title>
        <authorList>
            <person name="Stajich J.E."/>
            <person name="Amses K."/>
            <person name="Simmons R."/>
            <person name="Seto K."/>
            <person name="Myers J."/>
            <person name="Bonds A."/>
            <person name="Quandt C.A."/>
            <person name="Barry K."/>
            <person name="Liu P."/>
            <person name="Grigoriev I."/>
            <person name="Longcore J.E."/>
            <person name="James T.Y."/>
        </authorList>
    </citation>
    <scope>NUCLEOTIDE SEQUENCE</scope>
    <source>
        <strain evidence="7">JEL0318</strain>
    </source>
</reference>
<sequence length="552" mass="62205">MPAQTISLPSISNTRSTVANAPNRADKGASLAQKARLYSHAQQLLADARSGQVELKSRLDDATVSKKINVLKDPAAYRSEREMNLAHFRELLRVFQSAAVDKDGKMDVTQFKSVFSVVLGTGLTDEQMDVLFMKIDANTDDAIDWDEFSTFMLLRAEGQTAMREAAETRLFNADTMTKIVTPHRETINKILYLSGHKRFMTCSRDGTVCYWSDKMKLQRSYKNIGARRPQSPNKKKGFSPAPPKVFGQPHQRWVHDCIYMEDTSKVVMSSDDHEVTIYDYTTMETQIRLDLHDTVALSLDSYHDPENPESDQTTLILGTDSGHILFFTFSPLLLFSATGKKKDDPPPLINLTSARSLKTFGATLWKRKSHNDWTLKVQYFADLKSVVSCSPDSRNSFCMGTEVGKGKWSFVTASVYRGVNTFAFCKFPICLVTGGTDRQIRLWNPYRLSNPMAALRGHSSPITDITINPINGQIISLSVDKQIRIWDIRKQQCLQTLFDHVEHKPEDVLTRVFFSKVHARLIAASTIMETYKLRDPPARGAEVPRTRGGGEV</sequence>
<dbReference type="PANTHER" id="PTHR44324">
    <property type="entry name" value="WD40 REPEAT DOMAIN 95"/>
    <property type="match status" value="1"/>
</dbReference>
<dbReference type="PROSITE" id="PS00678">
    <property type="entry name" value="WD_REPEATS_1"/>
    <property type="match status" value="1"/>
</dbReference>